<keyword evidence="7" id="KW-1185">Reference proteome</keyword>
<reference evidence="6" key="1">
    <citation type="submission" date="2021-02" db="EMBL/GenBank/DDBJ databases">
        <authorList>
            <person name="Nieuwenhuis M."/>
            <person name="Van De Peppel L.J.J."/>
        </authorList>
    </citation>
    <scope>NUCLEOTIDE SEQUENCE</scope>
    <source>
        <strain evidence="6">D49</strain>
    </source>
</reference>
<keyword evidence="1 3" id="KW-0486">Methionine biosynthesis</keyword>
<comment type="subcellular location">
    <subcellularLocation>
        <location evidence="3">Cytoplasm</location>
    </subcellularLocation>
    <subcellularLocation>
        <location evidence="3">Nucleus</location>
    </subcellularLocation>
</comment>
<dbReference type="PANTHER" id="PTHR43475:SF1">
    <property type="entry name" value="METHYLTHIORIBOSE-1-PHOSPHATE ISOMERASE"/>
    <property type="match status" value="1"/>
</dbReference>
<evidence type="ECO:0000256" key="1">
    <source>
        <dbReference type="ARBA" id="ARBA00023167"/>
    </source>
</evidence>
<comment type="caution">
    <text evidence="6">The sequence shown here is derived from an EMBL/GenBank/DDBJ whole genome shotgun (WGS) entry which is preliminary data.</text>
</comment>
<proteinExistence type="inferred from homology"/>
<sequence length="797" mass="84791">MAPLTSIRTSNGKLEIVNQLLLPHTTEFLEINTVEEAHDAIKSMKIRGAPAIASLASLSLSYHLTKALTASPSPDFLASPEALAAHVEQILAFLYTARPTAVNLGAATRRLQNNLSASLTAQSSARAIADTLIAEGKLIADEDVGRNKEMSKSGGDWLLKHVGSENTGSGLNVMTVCNTGSLATSGYGTALGLITYLHETGKLEKAYYTQTTPYHQGSRLTALELQTLKIPSVMLCDTMVGSLFQHHNIHAVAVGADRIARNGDTANKIGTYNAAVLAARHGIPFIVVAPISTVDLDVADGSGIPIEQRPAIEACLVRGALHTGAESSDEQAVVMITPRGLEGIYNPSFDVTPAELITAIVTEKGVAVRKDGEKTFDLSAIVPMSRDAVYIAVHGGAGMHSYSLEKEIKQALRLACKEALKISEQGTTLRHNELHDGAAPNPNRMALAMVGEAIAVLEDDTCLNAGYGSNLTLEGTVECDAAIMDGVSGDFGSVGAVSGVKNPIRLARAVLEHSKILDPLGRVPPLYETLVSEGAHAFAIANSADRAIETVIPDSLISPKARNDWVKWKTRLTSSQSMAAGSLTDIQDTVGAVAFQNAEAVAAAVSSGGILLKHPGRIGEAAIFGAGCWAEHFADARLSIACSISGEYIVRAMLARAIADAFRSAVASKNDTDPHDILEHVLLHSFWVPCQNRGIVDPDVGVLLLTAEEEELKTHGWYPIFSVDETNQIEVRLWCAFTTPSMAIAYASSVSTTPKVRHASKRNNVVHAPQTQVLRRPKNTDSSRTSEPRIFITAVPM</sequence>
<dbReference type="GO" id="GO:0046523">
    <property type="term" value="F:S-methyl-5-thioribose-1-phosphate isomerase activity"/>
    <property type="evidence" value="ECO:0007669"/>
    <property type="project" value="UniProtKB-UniRule"/>
</dbReference>
<dbReference type="GO" id="GO:0005634">
    <property type="term" value="C:nucleus"/>
    <property type="evidence" value="ECO:0007669"/>
    <property type="project" value="UniProtKB-SubCell"/>
</dbReference>
<comment type="pathway">
    <text evidence="3">Amino-acid biosynthesis; L-methionine biosynthesis via salvage pathway; L-methionine from S-methyl-5-thio-alpha-D-ribose 1-phosphate: step 1/6.</text>
</comment>
<dbReference type="InterPro" id="IPR037464">
    <property type="entry name" value="Taspase1"/>
</dbReference>
<keyword evidence="3" id="KW-0539">Nucleus</keyword>
<dbReference type="AlphaFoldDB" id="A0A9P7KPE5"/>
<evidence type="ECO:0000313" key="7">
    <source>
        <dbReference type="Proteomes" id="UP000717328"/>
    </source>
</evidence>
<reference evidence="6" key="2">
    <citation type="submission" date="2021-10" db="EMBL/GenBank/DDBJ databases">
        <title>Phylogenomics reveals ancestral predisposition of the termite-cultivated fungus Termitomyces towards a domesticated lifestyle.</title>
        <authorList>
            <person name="Auxier B."/>
            <person name="Grum-Grzhimaylo A."/>
            <person name="Cardenas M.E."/>
            <person name="Lodge J.D."/>
            <person name="Laessoe T."/>
            <person name="Pedersen O."/>
            <person name="Smith M.E."/>
            <person name="Kuyper T.W."/>
            <person name="Franco-Molano E.A."/>
            <person name="Baroni T.J."/>
            <person name="Aanen D.K."/>
        </authorList>
    </citation>
    <scope>NUCLEOTIDE SEQUENCE</scope>
    <source>
        <strain evidence="6">D49</strain>
    </source>
</reference>
<dbReference type="FunFam" id="3.40.50.10470:FF:000006">
    <property type="entry name" value="Methylthioribose-1-phosphate isomerase"/>
    <property type="match status" value="1"/>
</dbReference>
<evidence type="ECO:0000256" key="5">
    <source>
        <dbReference type="PIRSR" id="PIRSR600246-3"/>
    </source>
</evidence>
<dbReference type="Gene3D" id="3.60.20.30">
    <property type="entry name" value="(Glycosyl)asparaginase"/>
    <property type="match status" value="1"/>
</dbReference>
<name>A0A9P7KPE5_9AGAR</name>
<dbReference type="NCBIfam" id="NF004326">
    <property type="entry name" value="PRK05720.1"/>
    <property type="match status" value="1"/>
</dbReference>
<dbReference type="Proteomes" id="UP000717328">
    <property type="component" value="Unassembled WGS sequence"/>
</dbReference>
<dbReference type="GO" id="GO:0005737">
    <property type="term" value="C:cytoplasm"/>
    <property type="evidence" value="ECO:0007669"/>
    <property type="project" value="UniProtKB-SubCell"/>
</dbReference>
<keyword evidence="3" id="KW-0028">Amino-acid biosynthesis</keyword>
<dbReference type="HAMAP" id="MF_01678">
    <property type="entry name" value="Salvage_MtnA"/>
    <property type="match status" value="1"/>
</dbReference>
<dbReference type="NCBIfam" id="TIGR00512">
    <property type="entry name" value="salvage_mtnA"/>
    <property type="match status" value="1"/>
</dbReference>
<dbReference type="FunFam" id="1.20.120.420:FF:000003">
    <property type="entry name" value="Methylthioribose-1-phosphate isomerase"/>
    <property type="match status" value="1"/>
</dbReference>
<dbReference type="GO" id="GO:0004298">
    <property type="term" value="F:threonine-type endopeptidase activity"/>
    <property type="evidence" value="ECO:0007669"/>
    <property type="project" value="InterPro"/>
</dbReference>
<evidence type="ECO:0000256" key="2">
    <source>
        <dbReference type="ARBA" id="ARBA00023235"/>
    </source>
</evidence>
<dbReference type="InterPro" id="IPR005251">
    <property type="entry name" value="IF-M1Pi"/>
</dbReference>
<organism evidence="6 7">
    <name type="scientific">Sphagnurus paluster</name>
    <dbReference type="NCBI Taxonomy" id="117069"/>
    <lineage>
        <taxon>Eukaryota</taxon>
        <taxon>Fungi</taxon>
        <taxon>Dikarya</taxon>
        <taxon>Basidiomycota</taxon>
        <taxon>Agaricomycotina</taxon>
        <taxon>Agaricomycetes</taxon>
        <taxon>Agaricomycetidae</taxon>
        <taxon>Agaricales</taxon>
        <taxon>Tricholomatineae</taxon>
        <taxon>Lyophyllaceae</taxon>
        <taxon>Sphagnurus</taxon>
    </lineage>
</organism>
<feature type="active site" description="Nucleophile" evidence="4">
    <location>
        <position position="589"/>
    </location>
</feature>
<dbReference type="InterPro" id="IPR027363">
    <property type="entry name" value="M1Pi_N"/>
</dbReference>
<feature type="site" description="Transition state stabilizer" evidence="3">
    <location>
        <position position="177"/>
    </location>
</feature>
<dbReference type="InterPro" id="IPR029055">
    <property type="entry name" value="Ntn_hydrolases_N"/>
</dbReference>
<dbReference type="CDD" id="cd04514">
    <property type="entry name" value="Taspase1_like"/>
    <property type="match status" value="1"/>
</dbReference>
<dbReference type="InterPro" id="IPR000246">
    <property type="entry name" value="Peptidase_T2"/>
</dbReference>
<feature type="site" description="Cleavage; by autolysis" evidence="5">
    <location>
        <begin position="588"/>
        <end position="589"/>
    </location>
</feature>
<dbReference type="OrthoDB" id="2461at2759"/>
<accession>A0A9P7KPE5</accession>
<dbReference type="InterPro" id="IPR042529">
    <property type="entry name" value="IF_2B-like_C"/>
</dbReference>
<dbReference type="Gene3D" id="1.20.120.420">
    <property type="entry name" value="translation initiation factor eif-2b, domain 1"/>
    <property type="match status" value="1"/>
</dbReference>
<comment type="function">
    <text evidence="3">Catalyzes the interconversion of methylthioribose-1-phosphate (MTR-1-P) into methylthioribulose-1-phosphate (MTRu-1-P).</text>
</comment>
<dbReference type="InterPro" id="IPR011559">
    <property type="entry name" value="Initiation_fac_2B_a/b/d"/>
</dbReference>
<evidence type="ECO:0000256" key="4">
    <source>
        <dbReference type="PIRSR" id="PIRSR600246-1"/>
    </source>
</evidence>
<dbReference type="InterPro" id="IPR037171">
    <property type="entry name" value="NagB/RpiA_transferase-like"/>
</dbReference>
<dbReference type="EMBL" id="JABCKI010000009">
    <property type="protein sequence ID" value="KAG5654406.1"/>
    <property type="molecule type" value="Genomic_DNA"/>
</dbReference>
<keyword evidence="3" id="KW-0963">Cytoplasm</keyword>
<dbReference type="PANTHER" id="PTHR43475">
    <property type="entry name" value="METHYLTHIORIBOSE-1-PHOSPHATE ISOMERASE"/>
    <property type="match status" value="1"/>
</dbReference>
<dbReference type="EC" id="5.3.1.23" evidence="3"/>
<dbReference type="GO" id="GO:0019509">
    <property type="term" value="P:L-methionine salvage from methylthioadenosine"/>
    <property type="evidence" value="ECO:0007669"/>
    <property type="project" value="UniProtKB-UniRule"/>
</dbReference>
<dbReference type="Gene3D" id="3.40.50.10470">
    <property type="entry name" value="Translation initiation factor eif-2b, domain 2"/>
    <property type="match status" value="1"/>
</dbReference>
<feature type="active site" description="Proton donor" evidence="3">
    <location>
        <position position="257"/>
    </location>
</feature>
<evidence type="ECO:0000313" key="6">
    <source>
        <dbReference type="EMBL" id="KAG5654406.1"/>
    </source>
</evidence>
<dbReference type="Pfam" id="PF01112">
    <property type="entry name" value="Asparaginase_2"/>
    <property type="match status" value="1"/>
</dbReference>
<evidence type="ECO:0000256" key="3">
    <source>
        <dbReference type="HAMAP-Rule" id="MF_03119"/>
    </source>
</evidence>
<comment type="catalytic activity">
    <reaction evidence="3">
        <text>5-(methylsulfanyl)-alpha-D-ribose 1-phosphate = 5-(methylsulfanyl)-D-ribulose 1-phosphate</text>
        <dbReference type="Rhea" id="RHEA:19989"/>
        <dbReference type="ChEBI" id="CHEBI:58533"/>
        <dbReference type="ChEBI" id="CHEBI:58548"/>
        <dbReference type="EC" id="5.3.1.23"/>
    </reaction>
</comment>
<dbReference type="SUPFAM" id="SSF56235">
    <property type="entry name" value="N-terminal nucleophile aminohydrolases (Ntn hydrolases)"/>
    <property type="match status" value="1"/>
</dbReference>
<dbReference type="NCBIfam" id="TIGR00524">
    <property type="entry name" value="eIF-2B_rel"/>
    <property type="match status" value="1"/>
</dbReference>
<comment type="similarity">
    <text evidence="3">Belongs to the eIF-2B alpha/beta/delta subunits family. MtnA subfamily.</text>
</comment>
<gene>
    <name evidence="3" type="primary">MRI1</name>
    <name evidence="6" type="ORF">H0H81_003230</name>
</gene>
<dbReference type="Pfam" id="PF01008">
    <property type="entry name" value="IF-2B"/>
    <property type="match status" value="1"/>
</dbReference>
<dbReference type="SUPFAM" id="SSF100950">
    <property type="entry name" value="NagB/RpiA/CoA transferase-like"/>
    <property type="match status" value="1"/>
</dbReference>
<dbReference type="InterPro" id="IPR000649">
    <property type="entry name" value="IF-2B-related"/>
</dbReference>
<keyword evidence="2 3" id="KW-0413">Isomerase</keyword>
<protein>
    <recommendedName>
        <fullName evidence="3">Methylthioribose-1-phosphate isomerase</fullName>
        <shortName evidence="3">M1Pi</shortName>
        <shortName evidence="3">MTR-1-P isomerase</shortName>
        <ecNumber evidence="3">5.3.1.23</ecNumber>
    </recommendedName>
    <alternativeName>
        <fullName evidence="3">S-methyl-5-thioribose-1-phosphate isomerase</fullName>
    </alternativeName>
    <alternativeName>
        <fullName evidence="3">Translation initiation factor eIF-2B subunit alpha/beta/delta-like protein</fullName>
    </alternativeName>
</protein>